<feature type="transmembrane region" description="Helical" evidence="1">
    <location>
        <begin position="259"/>
        <end position="281"/>
    </location>
</feature>
<keyword evidence="1" id="KW-0472">Membrane</keyword>
<evidence type="ECO:0000313" key="2">
    <source>
        <dbReference type="EMBL" id="MCQ4839703.1"/>
    </source>
</evidence>
<gene>
    <name evidence="2" type="ORF">NE695_07230</name>
</gene>
<protein>
    <submittedName>
        <fullName evidence="2">ABC transporter permease</fullName>
    </submittedName>
</protein>
<comment type="caution">
    <text evidence="2">The sequence shown here is derived from an EMBL/GenBank/DDBJ whole genome shotgun (WGS) entry which is preliminary data.</text>
</comment>
<sequence length="591" mass="65298">MSEAQLYEITVNNVVISTRAATTILGVSAMILFALIFTLTNFGFLHRKREVDLFHAMPVSRTALFYGRFLSGYLCLYAPLLLAVLLQGIVAACFGVLAPEVLTLLFSILTQLLVMTAAVFSFTVFVAVCSGSTMDTLVSIVLISVTWPALIFVGTAVINNTIPGIYLNYSPYLVGALSPLAAAYVQSSFYTFQWLFSLWWVALTAALLLGAAAMYRRRKSESAESSASFGPSKVVIRIFSCAAGGLCFGYLLFQLTNSTLSYYLGALLFSALAYLVTELLYWKSLKQLFRHSIPYCGVLAVFLAFTLTVSLGAFGMDTYVPPSLQIENAGAFNNNVYSYMAETPVLTEQEAAKPERDRVYETIRAAVQNPELIDQVRQANEKFIAYERTRQFPYLIGRNSLPEPSLYRYTLCYELSNSDNTTDRSYVLFSNAGDEAKALYLEGKQLTDKVLTSDEYIRGLFPVNAVDAASWVTHYANEEPENGGEKQAVSTNPGSDTVEFSGLKNESDFRKQLEQCLLDDFRNGRYLAEDGSDAGDTYEIMYSEGKHFTARGGLKSEKSIEGQSFVLCSSLSCTVTSSMTSTYQLLESLYA</sequence>
<keyword evidence="3" id="KW-1185">Reference proteome</keyword>
<keyword evidence="1" id="KW-1133">Transmembrane helix</keyword>
<evidence type="ECO:0000313" key="3">
    <source>
        <dbReference type="Proteomes" id="UP001524473"/>
    </source>
</evidence>
<accession>A0ABT1RYC8</accession>
<feature type="transmembrane region" description="Helical" evidence="1">
    <location>
        <begin position="20"/>
        <end position="44"/>
    </location>
</feature>
<proteinExistence type="predicted"/>
<feature type="transmembrane region" description="Helical" evidence="1">
    <location>
        <begin position="293"/>
        <end position="316"/>
    </location>
</feature>
<dbReference type="EMBL" id="JANFZH010000013">
    <property type="protein sequence ID" value="MCQ4839703.1"/>
    <property type="molecule type" value="Genomic_DNA"/>
</dbReference>
<feature type="transmembrane region" description="Helical" evidence="1">
    <location>
        <begin position="136"/>
        <end position="158"/>
    </location>
</feature>
<reference evidence="2 3" key="1">
    <citation type="submission" date="2022-06" db="EMBL/GenBank/DDBJ databases">
        <title>Isolation of gut microbiota from human fecal samples.</title>
        <authorList>
            <person name="Pamer E.G."/>
            <person name="Barat B."/>
            <person name="Waligurski E."/>
            <person name="Medina S."/>
            <person name="Paddock L."/>
            <person name="Mostad J."/>
        </authorList>
    </citation>
    <scope>NUCLEOTIDE SEQUENCE [LARGE SCALE GENOMIC DNA]</scope>
    <source>
        <strain evidence="2 3">DFI.9.73</strain>
    </source>
</reference>
<dbReference type="Proteomes" id="UP001524473">
    <property type="component" value="Unassembled WGS sequence"/>
</dbReference>
<feature type="transmembrane region" description="Helical" evidence="1">
    <location>
        <begin position="104"/>
        <end position="129"/>
    </location>
</feature>
<organism evidence="2 3">
    <name type="scientific">Neglectibacter timonensis</name>
    <dbReference type="NCBI Taxonomy" id="1776382"/>
    <lineage>
        <taxon>Bacteria</taxon>
        <taxon>Bacillati</taxon>
        <taxon>Bacillota</taxon>
        <taxon>Clostridia</taxon>
        <taxon>Eubacteriales</taxon>
        <taxon>Oscillospiraceae</taxon>
        <taxon>Neglectibacter</taxon>
    </lineage>
</organism>
<name>A0ABT1RYC8_9FIRM</name>
<evidence type="ECO:0000256" key="1">
    <source>
        <dbReference type="SAM" id="Phobius"/>
    </source>
</evidence>
<keyword evidence="1" id="KW-0812">Transmembrane</keyword>
<feature type="transmembrane region" description="Helical" evidence="1">
    <location>
        <begin position="234"/>
        <end position="253"/>
    </location>
</feature>
<dbReference type="RefSeq" id="WP_256191743.1">
    <property type="nucleotide sequence ID" value="NZ_JANFZG010000005.1"/>
</dbReference>
<feature type="transmembrane region" description="Helical" evidence="1">
    <location>
        <begin position="194"/>
        <end position="213"/>
    </location>
</feature>
<feature type="transmembrane region" description="Helical" evidence="1">
    <location>
        <begin position="65"/>
        <end position="98"/>
    </location>
</feature>